<feature type="binding site" evidence="17">
    <location>
        <position position="835"/>
    </location>
    <ligand>
        <name>Mg(2+)</name>
        <dbReference type="ChEBI" id="CHEBI:18420"/>
        <label>4</label>
    </ligand>
</feature>
<dbReference type="NCBIfam" id="NF003671">
    <property type="entry name" value="PRK05294.1"/>
    <property type="match status" value="1"/>
</dbReference>
<dbReference type="GO" id="GO:0005737">
    <property type="term" value="C:cytoplasm"/>
    <property type="evidence" value="ECO:0007669"/>
    <property type="project" value="TreeGrafter"/>
</dbReference>
<keyword evidence="5 17" id="KW-0436">Ligase</keyword>
<dbReference type="Pfam" id="PF02142">
    <property type="entry name" value="MGS"/>
    <property type="match status" value="1"/>
</dbReference>
<feature type="binding site" evidence="17">
    <location>
        <position position="833"/>
    </location>
    <ligand>
        <name>Mn(2+)</name>
        <dbReference type="ChEBI" id="CHEBI:29035"/>
        <label>3</label>
    </ligand>
</feature>
<evidence type="ECO:0000313" key="20">
    <source>
        <dbReference type="EMBL" id="WIW71723.1"/>
    </source>
</evidence>
<proteinExistence type="inferred from homology"/>
<evidence type="ECO:0000259" key="18">
    <source>
        <dbReference type="PROSITE" id="PS50975"/>
    </source>
</evidence>
<dbReference type="AlphaFoldDB" id="A0A9Y2AKD2"/>
<evidence type="ECO:0000256" key="15">
    <source>
        <dbReference type="ARBA" id="ARBA00048816"/>
    </source>
</evidence>
<gene>
    <name evidence="17 20" type="primary">carB</name>
    <name evidence="20" type="ORF">P3F81_05340</name>
</gene>
<feature type="binding site" evidence="17">
    <location>
        <position position="833"/>
    </location>
    <ligand>
        <name>Mg(2+)</name>
        <dbReference type="ChEBI" id="CHEBI:18420"/>
        <label>3</label>
    </ligand>
</feature>
<feature type="domain" description="ATP-grasp" evidence="18">
    <location>
        <begin position="672"/>
        <end position="862"/>
    </location>
</feature>
<evidence type="ECO:0000256" key="6">
    <source>
        <dbReference type="ARBA" id="ARBA00022605"/>
    </source>
</evidence>
<feature type="binding site" evidence="17">
    <location>
        <position position="821"/>
    </location>
    <ligand>
        <name>Mg(2+)</name>
        <dbReference type="ChEBI" id="CHEBI:18420"/>
        <label>3</label>
    </ligand>
</feature>
<feature type="binding site" evidence="17">
    <location>
        <position position="284"/>
    </location>
    <ligand>
        <name>ATP</name>
        <dbReference type="ChEBI" id="CHEBI:30616"/>
        <label>1</label>
    </ligand>
</feature>
<dbReference type="GO" id="GO:0046872">
    <property type="term" value="F:metal ion binding"/>
    <property type="evidence" value="ECO:0007669"/>
    <property type="project" value="UniProtKB-KW"/>
</dbReference>
<dbReference type="GO" id="GO:0044205">
    <property type="term" value="P:'de novo' UMP biosynthetic process"/>
    <property type="evidence" value="ECO:0007669"/>
    <property type="project" value="UniProtKB-UniRule"/>
</dbReference>
<dbReference type="NCBIfam" id="TIGR01369">
    <property type="entry name" value="CPSaseII_lrg"/>
    <property type="match status" value="1"/>
</dbReference>
<dbReference type="GO" id="GO:0004087">
    <property type="term" value="F:carbamoyl-phosphate synthase (ammonia) activity"/>
    <property type="evidence" value="ECO:0007669"/>
    <property type="project" value="UniProtKB-EC"/>
</dbReference>
<comment type="cofactor">
    <cofactor evidence="1">
        <name>Mn(2+)</name>
        <dbReference type="ChEBI" id="CHEBI:29035"/>
    </cofactor>
</comment>
<feature type="binding site" evidence="17">
    <location>
        <position position="781"/>
    </location>
    <ligand>
        <name>ATP</name>
        <dbReference type="ChEBI" id="CHEBI:30616"/>
        <label>2</label>
    </ligand>
</feature>
<dbReference type="InterPro" id="IPR033937">
    <property type="entry name" value="MGS_CPS_CarB"/>
</dbReference>
<dbReference type="FunFam" id="3.40.50.20:FF:000002">
    <property type="entry name" value="Carbamoyl-phosphate synthase large chain"/>
    <property type="match status" value="1"/>
</dbReference>
<evidence type="ECO:0000256" key="12">
    <source>
        <dbReference type="ARBA" id="ARBA00022975"/>
    </source>
</evidence>
<sequence length="1074" mass="118698">MPKKEYLRKVLVIGSGPIIIGQAAEFDYAGTQACRALKEEGLEVVLVNSNPATIMTDANIADRVYIEPLTPEFLEEVISKERPDGLLATLGGQAGLNLAVTLAEQGVLEKYEVELLGTSLEAIKKAEDRELFKETMEKLGEPIPESTIVEDVASAVAFAKKIGYPIIVRPAYTMGGTGGGIADNEEDLIAIVIRGLKYSMIGQVLIERSVAGWKEIEYEVMRDSNDNCITVCNMENFDPVGVHTGDSIVVAPTQTLSDHEFQMLRSASLRIIRELGIEGGCNAQYALDPNSDRYYVIEVNPRVSRSSALASKATGYPIAKVASKIAIGYHLDEIVNAVTQKTMACFEPSLDYCVVKFPRWPFDKFVFADRELGTQMKATGEVMSIDRSFEGAILKAVRSLEIGVNRLHMDDMDSWSDAKIMDALKNKDDERIFVIAEALRREIATVDEIHTITKIDIWFLWKIYNIVTVENRIAKEELTEELMLAAKKIGLADRSIAEICGKDMMEIRKIRKSFDIHPCYKMVDTCAAEFEAATPYYYSTYAQEDEVITSDKRKVMVLGSGPIRIGQGVEFDYCSVHSVWALREMGIESIIVNNNPETVSTDFDTSDRLYFEPLTAEDVLNIIDKEKPEGVIVQFGGQTAINLAGALAKAGVKVFGTSVDDIDRAEDRERFDELLENSGIPRPKGVSVTTPDDAIVAANEIGYPVVVRPSYVLGGRAMEIVYNEEELRDYMGRAVKVTPEHPVLVDRYMQGTEVEVDAISDGTDVMIPGIMEHIERAGVHSGDSIAVYPPQTLSAKIIFTIIDYTKRLATGLNVKGLLNIQYVVMDDKVYVIEVNPRSSRTIPFLSKVTDVKMVNVATRVAMGQTLKSMGYKTGLLPEKPHIAVKAPVFSFAKMQDVDISLGPEMKSTGEVMGIDYHYARALYKAITGAGMNIPTQGTILFTVANKDKEEVKQLAKAFADLGFQLVATAGTAKTINELGINVEVVNKVHENKPDIIKMIKTGKINMVINTLTQGRGSERDGFKIRRATVEHAIPCLTSMDTAWEVLRVLDFMRERRLVYTLALQDYVGGGDSLA</sequence>
<dbReference type="SUPFAM" id="SSF52335">
    <property type="entry name" value="Methylglyoxal synthase-like"/>
    <property type="match status" value="1"/>
</dbReference>
<dbReference type="InterPro" id="IPR006141">
    <property type="entry name" value="Intein_N"/>
</dbReference>
<dbReference type="FunFam" id="3.30.1490.20:FF:000001">
    <property type="entry name" value="Carbamoyl-phosphate synthase large chain"/>
    <property type="match status" value="1"/>
</dbReference>
<dbReference type="PANTHER" id="PTHR11405">
    <property type="entry name" value="CARBAMOYLTRANSFERASE FAMILY MEMBER"/>
    <property type="match status" value="1"/>
</dbReference>
<accession>A0A9Y2AKD2</accession>
<comment type="function">
    <text evidence="16">Small subunit of the glutamine-dependent carbamoyl phosphate synthetase (CPSase). CPSase catalyzes the formation of carbamoyl phosphate from the ammonia moiety of glutamine, carbonate, and phosphate donated by ATP, constituting the first step of the biosynthetic pathway leading to pyrimidine nucleotides. The large subunit (synthetase) binds the substrates ammonia (free or transferred from glutamine from the small subunit), hydrogencarbonate and ATP and carries out an ATP-coupled ligase reaction, activating hydrogencarbonate by forming carboxy phosphate which reacts with ammonia to form carbamoyl phosphate.</text>
</comment>
<keyword evidence="9 17" id="KW-0547">Nucleotide-binding</keyword>
<reference evidence="20" key="1">
    <citation type="submission" date="2023-03" db="EMBL/GenBank/DDBJ databases">
        <title>Selenobaculum gbiensis gen. nov. sp. nov., a new bacterium isolated from the gut microbiota of IBD patient.</title>
        <authorList>
            <person name="Yeo S."/>
            <person name="Park H."/>
            <person name="Huh C.S."/>
        </authorList>
    </citation>
    <scope>NUCLEOTIDE SEQUENCE</scope>
    <source>
        <strain evidence="20">ICN-92133</strain>
    </source>
</reference>
<name>A0A9Y2AKD2_9FIRM</name>
<feature type="binding site" evidence="17">
    <location>
        <position position="778"/>
    </location>
    <ligand>
        <name>ATP</name>
        <dbReference type="ChEBI" id="CHEBI:30616"/>
        <label>2</label>
    </ligand>
</feature>
<evidence type="ECO:0000256" key="9">
    <source>
        <dbReference type="ARBA" id="ARBA00022741"/>
    </source>
</evidence>
<evidence type="ECO:0000256" key="3">
    <source>
        <dbReference type="ARBA" id="ARBA00009799"/>
    </source>
</evidence>
<dbReference type="HAMAP" id="MF_01210_A">
    <property type="entry name" value="CPSase_L_chain_A"/>
    <property type="match status" value="1"/>
</dbReference>
<feature type="binding site" evidence="17">
    <location>
        <position position="208"/>
    </location>
    <ligand>
        <name>ATP</name>
        <dbReference type="ChEBI" id="CHEBI:30616"/>
        <label>1</label>
    </ligand>
</feature>
<dbReference type="PROSITE" id="PS50817">
    <property type="entry name" value="INTEIN_N_TER"/>
    <property type="match status" value="1"/>
</dbReference>
<dbReference type="Pfam" id="PF02787">
    <property type="entry name" value="CPSase_L_D3"/>
    <property type="match status" value="1"/>
</dbReference>
<feature type="region of interest" description="Carbamoyl phosphate synthetic domain" evidence="17">
    <location>
        <begin position="548"/>
        <end position="930"/>
    </location>
</feature>
<dbReference type="SUPFAM" id="SSF52440">
    <property type="entry name" value="PreATP-grasp domain"/>
    <property type="match status" value="2"/>
</dbReference>
<evidence type="ECO:0000256" key="4">
    <source>
        <dbReference type="ARBA" id="ARBA00022571"/>
    </source>
</evidence>
<keyword evidence="11" id="KW-0460">Magnesium</keyword>
<organism evidence="20 21">
    <name type="scientific">Selenobaculum gibii</name>
    <dbReference type="NCBI Taxonomy" id="3054208"/>
    <lineage>
        <taxon>Bacteria</taxon>
        <taxon>Bacillati</taxon>
        <taxon>Bacillota</taxon>
        <taxon>Negativicutes</taxon>
        <taxon>Selenomonadales</taxon>
        <taxon>Selenomonadaceae</taxon>
        <taxon>Selenobaculum</taxon>
    </lineage>
</organism>
<keyword evidence="6 17" id="KW-0028">Amino-acid biosynthesis</keyword>
<keyword evidence="21" id="KW-1185">Reference proteome</keyword>
<dbReference type="InterPro" id="IPR006275">
    <property type="entry name" value="CPSase_lsu"/>
</dbReference>
<feature type="binding site" evidence="17">
    <location>
        <position position="242"/>
    </location>
    <ligand>
        <name>ATP</name>
        <dbReference type="ChEBI" id="CHEBI:30616"/>
        <label>1</label>
    </ligand>
</feature>
<comment type="function">
    <text evidence="17">Large subunit of the glutamine-dependent carbamoyl phosphate synthetase (CPSase). CPSase catalyzes the formation of carbamoyl phosphate from the ammonia moiety of glutamine, carbonate, and phosphate donated by ATP, constituting the first step of 2 biosynthetic pathways, one leading to arginine and/or urea and the other to pyrimidine nucleotides. The large subunit (synthetase) binds the substrates ammonia (free or transferred from glutamine from the small subunit), hydrogencarbonate and ATP and carries out an ATP-coupled ligase reaction, activating hydrogencarbonate by forming carboxy phosphate which reacts with ammonia to form carbamoyl phosphate.</text>
</comment>
<comment type="catalytic activity">
    <reaction evidence="14 17">
        <text>hydrogencarbonate + NH4(+) + 2 ATP = carbamoyl phosphate + 2 ADP + phosphate + 2 H(+)</text>
        <dbReference type="Rhea" id="RHEA:18029"/>
        <dbReference type="ChEBI" id="CHEBI:15378"/>
        <dbReference type="ChEBI" id="CHEBI:17544"/>
        <dbReference type="ChEBI" id="CHEBI:28938"/>
        <dbReference type="ChEBI" id="CHEBI:30616"/>
        <dbReference type="ChEBI" id="CHEBI:43474"/>
        <dbReference type="ChEBI" id="CHEBI:58228"/>
        <dbReference type="ChEBI" id="CHEBI:456216"/>
        <dbReference type="EC" id="6.3.4.16"/>
    </reaction>
</comment>
<feature type="binding site" evidence="17">
    <location>
        <position position="833"/>
    </location>
    <ligand>
        <name>ATP</name>
        <dbReference type="ChEBI" id="CHEBI:30616"/>
        <label>2</label>
    </ligand>
</feature>
<dbReference type="Gene3D" id="3.30.1490.20">
    <property type="entry name" value="ATP-grasp fold, A domain"/>
    <property type="match status" value="1"/>
</dbReference>
<feature type="region of interest" description="Carboxyphosphate synthetic domain" evidence="17">
    <location>
        <begin position="1"/>
        <end position="401"/>
    </location>
</feature>
<comment type="subunit">
    <text evidence="17">Composed of two chains; the small (or glutamine) chain promotes the hydrolysis of glutamine to ammonia, which is used by the large (or ammonia) chain to synthesize carbamoyl phosphate. Tetramer of heterodimers (alpha,beta)4.</text>
</comment>
<comment type="caution">
    <text evidence="17">Lacks conserved residue(s) required for the propagation of feature annotation.</text>
</comment>
<feature type="binding site" evidence="17">
    <location>
        <position position="129"/>
    </location>
    <ligand>
        <name>ATP</name>
        <dbReference type="ChEBI" id="CHEBI:30616"/>
        <label>1</label>
    </ligand>
</feature>
<evidence type="ECO:0000256" key="11">
    <source>
        <dbReference type="ARBA" id="ARBA00022842"/>
    </source>
</evidence>
<dbReference type="FunFam" id="3.30.470.20:FF:000026">
    <property type="entry name" value="Carbamoyl-phosphate synthase large chain"/>
    <property type="match status" value="1"/>
</dbReference>
<dbReference type="SUPFAM" id="SSF56059">
    <property type="entry name" value="Glutathione synthetase ATP-binding domain-like"/>
    <property type="match status" value="2"/>
</dbReference>
<dbReference type="SUPFAM" id="SSF48108">
    <property type="entry name" value="Carbamoyl phosphate synthetase, large subunit connection domain"/>
    <property type="match status" value="1"/>
</dbReference>
<dbReference type="GO" id="GO:0006541">
    <property type="term" value="P:glutamine metabolic process"/>
    <property type="evidence" value="ECO:0007669"/>
    <property type="project" value="TreeGrafter"/>
</dbReference>
<comment type="cofactor">
    <cofactor evidence="17">
        <name>Mg(2+)</name>
        <dbReference type="ChEBI" id="CHEBI:18420"/>
    </cofactor>
    <cofactor evidence="17">
        <name>Mn(2+)</name>
        <dbReference type="ChEBI" id="CHEBI:29035"/>
    </cofactor>
    <text evidence="17">Binds 4 Mg(2+) or Mn(2+) ions per subunit.</text>
</comment>
<evidence type="ECO:0000256" key="5">
    <source>
        <dbReference type="ARBA" id="ARBA00022598"/>
    </source>
</evidence>
<dbReference type="PROSITE" id="PS00866">
    <property type="entry name" value="CPSASE_1"/>
    <property type="match status" value="2"/>
</dbReference>
<dbReference type="GO" id="GO:0005524">
    <property type="term" value="F:ATP binding"/>
    <property type="evidence" value="ECO:0007669"/>
    <property type="project" value="UniProtKB-UniRule"/>
</dbReference>
<keyword evidence="7" id="KW-0479">Metal-binding</keyword>
<feature type="region of interest" description="Allosteric domain" evidence="17">
    <location>
        <begin position="931"/>
        <end position="1074"/>
    </location>
</feature>
<dbReference type="Proteomes" id="UP001243623">
    <property type="component" value="Chromosome"/>
</dbReference>
<dbReference type="SMART" id="SM01209">
    <property type="entry name" value="GARS_A"/>
    <property type="match status" value="1"/>
</dbReference>
<dbReference type="Gene3D" id="3.40.50.1380">
    <property type="entry name" value="Methylglyoxal synthase-like domain"/>
    <property type="match status" value="1"/>
</dbReference>
<evidence type="ECO:0000256" key="2">
    <source>
        <dbReference type="ARBA" id="ARBA00005077"/>
    </source>
</evidence>
<dbReference type="KEGG" id="sgbi:P3F81_05340"/>
<feature type="binding site" evidence="17">
    <location>
        <position position="300"/>
    </location>
    <ligand>
        <name>Mn(2+)</name>
        <dbReference type="ChEBI" id="CHEBI:29035"/>
        <label>2</label>
    </ligand>
</feature>
<feature type="binding site" evidence="17">
    <location>
        <position position="284"/>
    </location>
    <ligand>
        <name>Mg(2+)</name>
        <dbReference type="ChEBI" id="CHEBI:18420"/>
        <label>1</label>
    </ligand>
</feature>
<evidence type="ECO:0000313" key="21">
    <source>
        <dbReference type="Proteomes" id="UP001243623"/>
    </source>
</evidence>
<dbReference type="GO" id="GO:0006526">
    <property type="term" value="P:L-arginine biosynthetic process"/>
    <property type="evidence" value="ECO:0007669"/>
    <property type="project" value="UniProtKB-UniRule"/>
</dbReference>
<dbReference type="PRINTS" id="PR00098">
    <property type="entry name" value="CPSASE"/>
</dbReference>
<dbReference type="InterPro" id="IPR011607">
    <property type="entry name" value="MGS-like_dom"/>
</dbReference>
<dbReference type="InterPro" id="IPR005479">
    <property type="entry name" value="CPAse_ATP-bd"/>
</dbReference>
<feature type="binding site" evidence="17">
    <location>
        <position position="284"/>
    </location>
    <ligand>
        <name>Mn(2+)</name>
        <dbReference type="ChEBI" id="CHEBI:29035"/>
        <label>1</label>
    </ligand>
</feature>
<feature type="binding site" evidence="17">
    <location>
        <position position="215"/>
    </location>
    <ligand>
        <name>ATP</name>
        <dbReference type="ChEBI" id="CHEBI:30616"/>
        <label>1</label>
    </ligand>
</feature>
<dbReference type="Pfam" id="PF02786">
    <property type="entry name" value="CPSase_L_D2"/>
    <property type="match status" value="2"/>
</dbReference>
<feature type="binding site" evidence="17">
    <location>
        <position position="176"/>
    </location>
    <ligand>
        <name>ATP</name>
        <dbReference type="ChEBI" id="CHEBI:30616"/>
        <label>1</label>
    </ligand>
</feature>
<dbReference type="EMBL" id="CP120678">
    <property type="protein sequence ID" value="WIW71723.1"/>
    <property type="molecule type" value="Genomic_DNA"/>
</dbReference>
<evidence type="ECO:0000256" key="7">
    <source>
        <dbReference type="ARBA" id="ARBA00022723"/>
    </source>
</evidence>
<comment type="catalytic activity">
    <reaction evidence="15 17">
        <text>hydrogencarbonate + L-glutamine + 2 ATP + H2O = carbamoyl phosphate + L-glutamate + 2 ADP + phosphate + 2 H(+)</text>
        <dbReference type="Rhea" id="RHEA:18633"/>
        <dbReference type="ChEBI" id="CHEBI:15377"/>
        <dbReference type="ChEBI" id="CHEBI:15378"/>
        <dbReference type="ChEBI" id="CHEBI:17544"/>
        <dbReference type="ChEBI" id="CHEBI:29985"/>
        <dbReference type="ChEBI" id="CHEBI:30616"/>
        <dbReference type="ChEBI" id="CHEBI:43474"/>
        <dbReference type="ChEBI" id="CHEBI:58228"/>
        <dbReference type="ChEBI" id="CHEBI:58359"/>
        <dbReference type="ChEBI" id="CHEBI:456216"/>
        <dbReference type="EC" id="6.3.5.5"/>
    </reaction>
</comment>
<feature type="binding site" evidence="17">
    <location>
        <position position="298"/>
    </location>
    <ligand>
        <name>Mn(2+)</name>
        <dbReference type="ChEBI" id="CHEBI:29035"/>
        <label>1</label>
    </ligand>
</feature>
<dbReference type="SMART" id="SM01096">
    <property type="entry name" value="CPSase_L_D3"/>
    <property type="match status" value="1"/>
</dbReference>
<feature type="domain" description="MGS-like" evidence="19">
    <location>
        <begin position="931"/>
        <end position="1074"/>
    </location>
</feature>
<feature type="binding site" evidence="17">
    <location>
        <position position="243"/>
    </location>
    <ligand>
        <name>ATP</name>
        <dbReference type="ChEBI" id="CHEBI:30616"/>
        <label>1</label>
    </ligand>
</feature>
<dbReference type="Gene3D" id="1.10.1030.10">
    <property type="entry name" value="Carbamoyl-phosphate synthetase, large subunit oligomerisation domain"/>
    <property type="match status" value="1"/>
</dbReference>
<dbReference type="PROSITE" id="PS00867">
    <property type="entry name" value="CPSASE_2"/>
    <property type="match status" value="2"/>
</dbReference>
<evidence type="ECO:0000259" key="19">
    <source>
        <dbReference type="PROSITE" id="PS51855"/>
    </source>
</evidence>
<dbReference type="EC" id="6.3.5.5" evidence="17"/>
<dbReference type="InterPro" id="IPR005483">
    <property type="entry name" value="CPSase_dom"/>
</dbReference>
<dbReference type="GO" id="GO:0004088">
    <property type="term" value="F:carbamoyl-phosphate synthase (glutamine-hydrolyzing) activity"/>
    <property type="evidence" value="ECO:0007669"/>
    <property type="project" value="UniProtKB-UniRule"/>
</dbReference>
<evidence type="ECO:0000256" key="13">
    <source>
        <dbReference type="ARBA" id="ARBA00023211"/>
    </source>
</evidence>
<feature type="binding site" evidence="17">
    <location>
        <position position="298"/>
    </location>
    <ligand>
        <name>Mg(2+)</name>
        <dbReference type="ChEBI" id="CHEBI:18420"/>
        <label>1</label>
    </ligand>
</feature>
<dbReference type="Pfam" id="PF25596">
    <property type="entry name" value="CPSase_L_D1"/>
    <property type="match status" value="2"/>
</dbReference>
<dbReference type="InterPro" id="IPR036914">
    <property type="entry name" value="MGS-like_dom_sf"/>
</dbReference>
<dbReference type="Gene3D" id="3.30.470.20">
    <property type="entry name" value="ATP-grasp fold, B domain"/>
    <property type="match status" value="2"/>
</dbReference>
<keyword evidence="4 17" id="KW-0055">Arginine biosynthesis</keyword>
<feature type="binding site" evidence="17">
    <location>
        <position position="833"/>
    </location>
    <ligand>
        <name>Mn(2+)</name>
        <dbReference type="ChEBI" id="CHEBI:29035"/>
        <label>4</label>
    </ligand>
</feature>
<comment type="domain">
    <text evidence="17">The large subunit is composed of 2 ATP-grasp domains that are involved in binding the 2 ATP molecules needed for carbamoyl phosphate synthesis. The N-terminal ATP-grasp domain (referred to as the carboxyphosphate synthetic component) catalyzes the ATP-dependent phosphorylation of hydrogencarbonate to carboxyphosphate and the subsequent nucleophilic attack by ammonia to form a carbamate intermediate. The C-terminal ATP-grasp domain (referred to as the carbamoyl phosphate synthetic component) then catalyzes the phosphorylation of carbamate with the second ATP to form the end product carbamoyl phosphate. The reactive and unstable enzyme intermediates are sequentially channeled from one active site to the next through the interior of the protein over a distance of at least 96 A.</text>
</comment>
<protein>
    <recommendedName>
        <fullName evidence="17">Carbamoyl phosphate synthase large chain</fullName>
        <ecNumber evidence="17">6.3.4.16</ecNumber>
        <ecNumber evidence="17">6.3.5.5</ecNumber>
    </recommendedName>
    <alternativeName>
        <fullName evidence="17">Carbamoyl phosphate synthetase ammonia chain</fullName>
    </alternativeName>
</protein>
<dbReference type="InterPro" id="IPR058047">
    <property type="entry name" value="CPSase_preATP-grasp"/>
</dbReference>
<evidence type="ECO:0000256" key="14">
    <source>
        <dbReference type="ARBA" id="ARBA00047359"/>
    </source>
</evidence>
<feature type="binding site" evidence="17">
    <location>
        <position position="300"/>
    </location>
    <ligand>
        <name>Mg(2+)</name>
        <dbReference type="ChEBI" id="CHEBI:18420"/>
        <label>2</label>
    </ligand>
</feature>
<feature type="binding site" evidence="17">
    <location>
        <position position="833"/>
    </location>
    <ligand>
        <name>Mg(2+)</name>
        <dbReference type="ChEBI" id="CHEBI:18420"/>
        <label>4</label>
    </ligand>
</feature>
<dbReference type="EC" id="6.3.4.16" evidence="17"/>
<dbReference type="FunFam" id="1.10.1030.10:FF:000002">
    <property type="entry name" value="Carbamoyl-phosphate synthase large chain"/>
    <property type="match status" value="1"/>
</dbReference>
<dbReference type="InterPro" id="IPR016185">
    <property type="entry name" value="PreATP-grasp_dom_sf"/>
</dbReference>
<feature type="binding site" evidence="17">
    <location>
        <position position="821"/>
    </location>
    <ligand>
        <name>ATP</name>
        <dbReference type="ChEBI" id="CHEBI:30616"/>
        <label>2</label>
    </ligand>
</feature>
<dbReference type="NCBIfam" id="NF009455">
    <property type="entry name" value="PRK12815.1"/>
    <property type="match status" value="1"/>
</dbReference>
<dbReference type="CDD" id="cd01424">
    <property type="entry name" value="MGS_CPS_II"/>
    <property type="match status" value="1"/>
</dbReference>
<dbReference type="PROSITE" id="PS50975">
    <property type="entry name" value="ATP_GRASP"/>
    <property type="match status" value="2"/>
</dbReference>
<feature type="binding site" evidence="17">
    <location>
        <position position="298"/>
    </location>
    <ligand>
        <name>Mn(2+)</name>
        <dbReference type="ChEBI" id="CHEBI:29035"/>
        <label>2</label>
    </ligand>
</feature>
<feature type="domain" description="ATP-grasp" evidence="18">
    <location>
        <begin position="133"/>
        <end position="327"/>
    </location>
</feature>
<feature type="binding site" evidence="17">
    <location>
        <position position="298"/>
    </location>
    <ligand>
        <name>ATP</name>
        <dbReference type="ChEBI" id="CHEBI:30616"/>
        <label>1</label>
    </ligand>
</feature>
<dbReference type="InterPro" id="IPR005480">
    <property type="entry name" value="CPSase_lsu_oligo"/>
</dbReference>
<dbReference type="FunFam" id="3.40.50.20:FF:000001">
    <property type="entry name" value="Carbamoyl-phosphate synthase large chain"/>
    <property type="match status" value="1"/>
</dbReference>
<dbReference type="HAMAP" id="MF_01210_B">
    <property type="entry name" value="CPSase_L_chain_B"/>
    <property type="match status" value="1"/>
</dbReference>
<dbReference type="FunFam" id="3.30.470.20:FF:000001">
    <property type="entry name" value="Carbamoyl-phosphate synthase large chain"/>
    <property type="match status" value="1"/>
</dbReference>
<feature type="binding site" evidence="17">
    <location>
        <position position="780"/>
    </location>
    <ligand>
        <name>ATP</name>
        <dbReference type="ChEBI" id="CHEBI:30616"/>
        <label>2</label>
    </ligand>
</feature>
<dbReference type="GO" id="GO:0016539">
    <property type="term" value="P:intein-mediated protein splicing"/>
    <property type="evidence" value="ECO:0007669"/>
    <property type="project" value="InterPro"/>
</dbReference>
<feature type="binding site" evidence="17">
    <location>
        <position position="708"/>
    </location>
    <ligand>
        <name>ATP</name>
        <dbReference type="ChEBI" id="CHEBI:30616"/>
        <label>2</label>
    </ligand>
</feature>
<feature type="binding site" evidence="17">
    <location>
        <position position="747"/>
    </location>
    <ligand>
        <name>ATP</name>
        <dbReference type="ChEBI" id="CHEBI:30616"/>
        <label>2</label>
    </ligand>
</feature>
<feature type="binding site" evidence="17">
    <location>
        <position position="210"/>
    </location>
    <ligand>
        <name>ATP</name>
        <dbReference type="ChEBI" id="CHEBI:30616"/>
        <label>1</label>
    </ligand>
</feature>
<dbReference type="InterPro" id="IPR011761">
    <property type="entry name" value="ATP-grasp"/>
</dbReference>
<evidence type="ECO:0000256" key="10">
    <source>
        <dbReference type="ARBA" id="ARBA00022840"/>
    </source>
</evidence>
<keyword evidence="12 17" id="KW-0665">Pyrimidine biosynthesis</keyword>
<feature type="binding site" evidence="17">
    <location>
        <position position="821"/>
    </location>
    <ligand>
        <name>Mn(2+)</name>
        <dbReference type="ChEBI" id="CHEBI:29035"/>
        <label>3</label>
    </ligand>
</feature>
<dbReference type="RefSeq" id="WP_147670661.1">
    <property type="nucleotide sequence ID" value="NZ_CP120678.1"/>
</dbReference>
<comment type="pathway">
    <text evidence="2 17">Amino-acid biosynthesis; L-arginine biosynthesis; carbamoyl phosphate from bicarbonate: step 1/1.</text>
</comment>
<comment type="similarity">
    <text evidence="3 17">Belongs to the CarB family.</text>
</comment>
<evidence type="ECO:0000256" key="8">
    <source>
        <dbReference type="ARBA" id="ARBA00022737"/>
    </source>
</evidence>
<dbReference type="InterPro" id="IPR036897">
    <property type="entry name" value="CarbamoylP_synth_lsu_oligo_sf"/>
</dbReference>
<dbReference type="SMART" id="SM00851">
    <property type="entry name" value="MGS"/>
    <property type="match status" value="1"/>
</dbReference>
<feature type="binding site" evidence="17">
    <location>
        <position position="169"/>
    </location>
    <ligand>
        <name>ATP</name>
        <dbReference type="ChEBI" id="CHEBI:30616"/>
        <label>1</label>
    </ligand>
</feature>
<feature type="binding site" evidence="17">
    <location>
        <position position="753"/>
    </location>
    <ligand>
        <name>ATP</name>
        <dbReference type="ChEBI" id="CHEBI:30616"/>
        <label>2</label>
    </ligand>
</feature>
<feature type="binding site" evidence="17">
    <location>
        <position position="175"/>
    </location>
    <ligand>
        <name>ATP</name>
        <dbReference type="ChEBI" id="CHEBI:30616"/>
        <label>1</label>
    </ligand>
</feature>
<feature type="binding site" evidence="17">
    <location>
        <position position="298"/>
    </location>
    <ligand>
        <name>Mg(2+)</name>
        <dbReference type="ChEBI" id="CHEBI:18420"/>
        <label>2</label>
    </ligand>
</feature>
<evidence type="ECO:0000256" key="17">
    <source>
        <dbReference type="HAMAP-Rule" id="MF_01210"/>
    </source>
</evidence>
<dbReference type="PANTHER" id="PTHR11405:SF53">
    <property type="entry name" value="CARBAMOYL-PHOSPHATE SYNTHASE [AMMONIA], MITOCHONDRIAL"/>
    <property type="match status" value="1"/>
</dbReference>
<feature type="binding site" evidence="17">
    <location>
        <position position="835"/>
    </location>
    <ligand>
        <name>Mn(2+)</name>
        <dbReference type="ChEBI" id="CHEBI:29035"/>
        <label>4</label>
    </ligand>
</feature>
<feature type="binding site" evidence="17">
    <location>
        <position position="779"/>
    </location>
    <ligand>
        <name>ATP</name>
        <dbReference type="ChEBI" id="CHEBI:30616"/>
        <label>2</label>
    </ligand>
</feature>
<evidence type="ECO:0000256" key="1">
    <source>
        <dbReference type="ARBA" id="ARBA00001936"/>
    </source>
</evidence>
<keyword evidence="8 17" id="KW-0677">Repeat</keyword>
<dbReference type="InterPro" id="IPR013815">
    <property type="entry name" value="ATP_grasp_subdomain_1"/>
</dbReference>
<feature type="binding site" evidence="17">
    <location>
        <position position="241"/>
    </location>
    <ligand>
        <name>ATP</name>
        <dbReference type="ChEBI" id="CHEBI:30616"/>
        <label>1</label>
    </ligand>
</feature>
<comment type="pathway">
    <text evidence="17">Pyrimidine metabolism; UMP biosynthesis via de novo pathway; (S)-dihydroorotate from bicarbonate: step 1/3.</text>
</comment>
<dbReference type="Gene3D" id="3.40.50.20">
    <property type="match status" value="2"/>
</dbReference>
<dbReference type="PROSITE" id="PS51855">
    <property type="entry name" value="MGS"/>
    <property type="match status" value="1"/>
</dbReference>
<keyword evidence="13" id="KW-0464">Manganese</keyword>
<keyword evidence="10 17" id="KW-0067">ATP-binding</keyword>
<evidence type="ECO:0000256" key="16">
    <source>
        <dbReference type="ARBA" id="ARBA00060037"/>
    </source>
</evidence>